<dbReference type="InterPro" id="IPR000787">
    <property type="entry name" value="Peptidase_M29"/>
</dbReference>
<sequence length="372" mass="42141">MMDIRIQELAHNLVSYSCRVGKGDQVYINYIGRDTKELAKALVREVYDAGGIPYPHYEEPEIQREVLLHATKEQMELMAAADALQMGKMDCFIGVRGSDNVSELADVPAERMSLYEKYYSTPVHHKIRVPKTRWVVLRYPNSAMAQLSGTSTEAFADFYFRVCNLDYSKMAQAMKSLVDYMEKTDRVRMTGPGTDLSFSIKNIPAIPCAGHMNIPDGEVYTAPVRDSVNGTISYNAPSLYQGFSYEDVKLTFENGKIVKATANDTRRINEVFDTDEGARYIGEFAIGVNPYILEPMKDILFDEKIQGSIHFTPGNCYKDAYNGNQSAIHWDLVWIQRPEYGGGEIYFDDVLIRKDGRFVVSELECLNPENLI</sequence>
<evidence type="ECO:0000256" key="9">
    <source>
        <dbReference type="ARBA" id="ARBA00023049"/>
    </source>
</evidence>
<evidence type="ECO:0000256" key="2">
    <source>
        <dbReference type="ARBA" id="ARBA00001946"/>
    </source>
</evidence>
<comment type="similarity">
    <text evidence="4">Belongs to the peptidase M29 family.</text>
</comment>
<keyword evidence="5 10" id="KW-0031">Aminopeptidase</keyword>
<dbReference type="Proteomes" id="UP000515860">
    <property type="component" value="Chromosome"/>
</dbReference>
<dbReference type="PANTHER" id="PTHR34448">
    <property type="entry name" value="AMINOPEPTIDASE"/>
    <property type="match status" value="1"/>
</dbReference>
<evidence type="ECO:0000256" key="5">
    <source>
        <dbReference type="ARBA" id="ARBA00022438"/>
    </source>
</evidence>
<comment type="cofactor">
    <cofactor evidence="1">
        <name>Co(2+)</name>
        <dbReference type="ChEBI" id="CHEBI:48828"/>
    </cofactor>
</comment>
<keyword evidence="7" id="KW-0479">Metal-binding</keyword>
<evidence type="ECO:0000256" key="4">
    <source>
        <dbReference type="ARBA" id="ARBA00008236"/>
    </source>
</evidence>
<dbReference type="SUPFAM" id="SSF144052">
    <property type="entry name" value="Thermophilic metalloprotease-like"/>
    <property type="match status" value="1"/>
</dbReference>
<dbReference type="PANTHER" id="PTHR34448:SF1">
    <property type="entry name" value="BLL6088 PROTEIN"/>
    <property type="match status" value="1"/>
</dbReference>
<dbReference type="GO" id="GO:0006508">
    <property type="term" value="P:proteolysis"/>
    <property type="evidence" value="ECO:0007669"/>
    <property type="project" value="UniProtKB-KW"/>
</dbReference>
<keyword evidence="11" id="KW-1185">Reference proteome</keyword>
<evidence type="ECO:0000256" key="6">
    <source>
        <dbReference type="ARBA" id="ARBA00022670"/>
    </source>
</evidence>
<evidence type="ECO:0000313" key="10">
    <source>
        <dbReference type="EMBL" id="QNM10518.1"/>
    </source>
</evidence>
<dbReference type="InterPro" id="IPR035097">
    <property type="entry name" value="M29_N-terminal"/>
</dbReference>
<protein>
    <submittedName>
        <fullName evidence="10">Aminopeptidase</fullName>
    </submittedName>
</protein>
<dbReference type="KEGG" id="whj:H9Q79_13000"/>
<dbReference type="EMBL" id="CP060635">
    <property type="protein sequence ID" value="QNM10518.1"/>
    <property type="molecule type" value="Genomic_DNA"/>
</dbReference>
<reference evidence="10 11" key="1">
    <citation type="submission" date="2020-08" db="EMBL/GenBank/DDBJ databases">
        <authorList>
            <person name="Liu C."/>
            <person name="Sun Q."/>
        </authorList>
    </citation>
    <scope>NUCLEOTIDE SEQUENCE [LARGE SCALE GENOMIC DNA]</scope>
    <source>
        <strain evidence="10 11">NSJ-29</strain>
    </source>
</reference>
<evidence type="ECO:0000256" key="8">
    <source>
        <dbReference type="ARBA" id="ARBA00022801"/>
    </source>
</evidence>
<comment type="cofactor">
    <cofactor evidence="3">
        <name>Zn(2+)</name>
        <dbReference type="ChEBI" id="CHEBI:29105"/>
    </cofactor>
</comment>
<dbReference type="InterPro" id="IPR052170">
    <property type="entry name" value="M29_Exopeptidase"/>
</dbReference>
<dbReference type="AlphaFoldDB" id="A0A7G9GI86"/>
<name>A0A7G9GI86_9FIRM</name>
<keyword evidence="9" id="KW-0482">Metalloprotease</keyword>
<dbReference type="GO" id="GO:0004177">
    <property type="term" value="F:aminopeptidase activity"/>
    <property type="evidence" value="ECO:0007669"/>
    <property type="project" value="UniProtKB-KW"/>
</dbReference>
<evidence type="ECO:0000313" key="11">
    <source>
        <dbReference type="Proteomes" id="UP000515860"/>
    </source>
</evidence>
<dbReference type="Pfam" id="PF02073">
    <property type="entry name" value="Peptidase_M29"/>
    <property type="match status" value="1"/>
</dbReference>
<dbReference type="GO" id="GO:0046872">
    <property type="term" value="F:metal ion binding"/>
    <property type="evidence" value="ECO:0007669"/>
    <property type="project" value="UniProtKB-KW"/>
</dbReference>
<evidence type="ECO:0000256" key="3">
    <source>
        <dbReference type="ARBA" id="ARBA00001947"/>
    </source>
</evidence>
<evidence type="ECO:0000256" key="7">
    <source>
        <dbReference type="ARBA" id="ARBA00022723"/>
    </source>
</evidence>
<proteinExistence type="inferred from homology"/>
<evidence type="ECO:0000256" key="1">
    <source>
        <dbReference type="ARBA" id="ARBA00001941"/>
    </source>
</evidence>
<comment type="cofactor">
    <cofactor evidence="2">
        <name>Mg(2+)</name>
        <dbReference type="ChEBI" id="CHEBI:18420"/>
    </cofactor>
</comment>
<dbReference type="GO" id="GO:0008237">
    <property type="term" value="F:metallopeptidase activity"/>
    <property type="evidence" value="ECO:0007669"/>
    <property type="project" value="UniProtKB-KW"/>
</dbReference>
<gene>
    <name evidence="10" type="ORF">H9Q79_13000</name>
</gene>
<accession>A0A7G9GI86</accession>
<organism evidence="10 11">
    <name type="scientific">Wansuia hejianensis</name>
    <dbReference type="NCBI Taxonomy" id="2763667"/>
    <lineage>
        <taxon>Bacteria</taxon>
        <taxon>Bacillati</taxon>
        <taxon>Bacillota</taxon>
        <taxon>Clostridia</taxon>
        <taxon>Lachnospirales</taxon>
        <taxon>Lachnospiraceae</taxon>
        <taxon>Wansuia</taxon>
    </lineage>
</organism>
<keyword evidence="6" id="KW-0645">Protease</keyword>
<dbReference type="Gene3D" id="3.40.1830.10">
    <property type="entry name" value="Thermophilic metalloprotease (M29)"/>
    <property type="match status" value="1"/>
</dbReference>
<keyword evidence="8" id="KW-0378">Hydrolase</keyword>